<keyword evidence="10" id="KW-1185">Reference proteome</keyword>
<keyword evidence="3" id="KW-0963">Cytoplasm</keyword>
<name>A0A429GKK5_9CREN</name>
<comment type="caution">
    <text evidence="9">The sequence shown here is derived from an EMBL/GenBank/DDBJ whole genome shotgun (WGS) entry which is preliminary data.</text>
</comment>
<dbReference type="RefSeq" id="WP_125671528.1">
    <property type="nucleotide sequence ID" value="NZ_RCOS01000096.1"/>
</dbReference>
<protein>
    <recommendedName>
        <fullName evidence="8">Methylated-DNA-[protein]-cysteine S-methyltransferase DNA binding domain-containing protein</fullName>
    </recommendedName>
</protein>
<keyword evidence="6" id="KW-0227">DNA damage</keyword>
<dbReference type="CDD" id="cd06559">
    <property type="entry name" value="Endonuclease_V"/>
    <property type="match status" value="1"/>
</dbReference>
<dbReference type="InterPro" id="IPR007581">
    <property type="entry name" value="Endonuclease-V"/>
</dbReference>
<evidence type="ECO:0000256" key="5">
    <source>
        <dbReference type="ARBA" id="ARBA00022759"/>
    </source>
</evidence>
<evidence type="ECO:0000313" key="10">
    <source>
        <dbReference type="Proteomes" id="UP000277582"/>
    </source>
</evidence>
<comment type="catalytic activity">
    <reaction evidence="1">
        <text>Endonucleolytic cleavage at apurinic or apyrimidinic sites to products with a 5'-phosphate.</text>
        <dbReference type="EC" id="3.1.21.7"/>
    </reaction>
</comment>
<evidence type="ECO:0000256" key="3">
    <source>
        <dbReference type="ARBA" id="ARBA00022490"/>
    </source>
</evidence>
<sequence length="295" mass="32545">MSEDLSVLDREVASVISSIPRGKVTTIKTIAESLGDKRATLAVFLSLKKLKNRGIEGWHRVVRENLQADPDAIPLLKAEGVTIRGNAVDRSFITGRVRKSAILLRMRYAQRMMRDSLVLKEVGDVRTAAGVDVAYVGDVAFGACVVMDRNFNVVEKSVVKVKALFPYIPTYLAFREFRPMYLAARRCEFDVLFVDGHGLLHPELFGEACHLGVALRKPTIGAAKSLLVGEIYGNKVFVNGIHLGWVLGGSYISPGNMISIDDSLKISKMFLLNRSQPEPLILAHMESKMASTKQS</sequence>
<evidence type="ECO:0000256" key="4">
    <source>
        <dbReference type="ARBA" id="ARBA00022722"/>
    </source>
</evidence>
<dbReference type="Proteomes" id="UP000277582">
    <property type="component" value="Unassembled WGS sequence"/>
</dbReference>
<dbReference type="SUPFAM" id="SSF46767">
    <property type="entry name" value="Methylated DNA-protein cysteine methyltransferase, C-terminal domain"/>
    <property type="match status" value="1"/>
</dbReference>
<dbReference type="GO" id="GO:0043737">
    <property type="term" value="F:deoxyribonuclease V activity"/>
    <property type="evidence" value="ECO:0007669"/>
    <property type="project" value="UniProtKB-EC"/>
</dbReference>
<evidence type="ECO:0000256" key="7">
    <source>
        <dbReference type="ARBA" id="ARBA00022801"/>
    </source>
</evidence>
<dbReference type="Gene3D" id="3.30.2170.10">
    <property type="entry name" value="archaeoglobus fulgidus dsm 4304 superfamily"/>
    <property type="match status" value="1"/>
</dbReference>
<evidence type="ECO:0000256" key="1">
    <source>
        <dbReference type="ARBA" id="ARBA00001835"/>
    </source>
</evidence>
<gene>
    <name evidence="9" type="ORF">D6D85_08275</name>
</gene>
<dbReference type="InterPro" id="IPR014048">
    <property type="entry name" value="MethylDNA_cys_MeTrfase_DNA-bd"/>
</dbReference>
<dbReference type="Pfam" id="PF01035">
    <property type="entry name" value="DNA_binding_1"/>
    <property type="match status" value="1"/>
</dbReference>
<evidence type="ECO:0000256" key="6">
    <source>
        <dbReference type="ARBA" id="ARBA00022763"/>
    </source>
</evidence>
<evidence type="ECO:0000313" key="9">
    <source>
        <dbReference type="EMBL" id="RSN74354.1"/>
    </source>
</evidence>
<dbReference type="GO" id="GO:0016891">
    <property type="term" value="F:RNA endonuclease activity producing 5'-phosphomonoesters, hydrolytic mechanism"/>
    <property type="evidence" value="ECO:0007669"/>
    <property type="project" value="TreeGrafter"/>
</dbReference>
<evidence type="ECO:0000256" key="2">
    <source>
        <dbReference type="ARBA" id="ARBA00004496"/>
    </source>
</evidence>
<evidence type="ECO:0000259" key="8">
    <source>
        <dbReference type="Pfam" id="PF01035"/>
    </source>
</evidence>
<organism evidence="9 10">
    <name type="scientific">Candidatus Methanodesulfokora washburnensis</name>
    <dbReference type="NCBI Taxonomy" id="2478471"/>
    <lineage>
        <taxon>Archaea</taxon>
        <taxon>Thermoproteota</taxon>
        <taxon>Candidatus Korarchaeia</taxon>
        <taxon>Candidatus Korarchaeia incertae sedis</taxon>
        <taxon>Candidatus Methanodesulfokora</taxon>
    </lineage>
</organism>
<dbReference type="PANTHER" id="PTHR28511">
    <property type="entry name" value="ENDONUCLEASE V"/>
    <property type="match status" value="1"/>
</dbReference>
<dbReference type="Pfam" id="PF04493">
    <property type="entry name" value="Endonuclease_5"/>
    <property type="match status" value="1"/>
</dbReference>
<reference evidence="9 10" key="1">
    <citation type="submission" date="2018-10" db="EMBL/GenBank/DDBJ databases">
        <title>Co-occurring genomic capacity for anaerobic methane metabolism and dissimilatory sulfite reduction discovered in the Korarchaeota.</title>
        <authorList>
            <person name="Mckay L.J."/>
            <person name="Dlakic M."/>
            <person name="Fields M.W."/>
            <person name="Delmont T.O."/>
            <person name="Eren A.M."/>
            <person name="Jay Z.J."/>
            <person name="Klingelsmith K.B."/>
            <person name="Rusch D.B."/>
            <person name="Inskeep W.P."/>
        </authorList>
    </citation>
    <scope>NUCLEOTIDE SEQUENCE [LARGE SCALE GENOMIC DNA]</scope>
    <source>
        <strain evidence="9 10">MDKW</strain>
    </source>
</reference>
<dbReference type="OrthoDB" id="372118at2157"/>
<dbReference type="Gene3D" id="1.10.10.10">
    <property type="entry name" value="Winged helix-like DNA-binding domain superfamily/Winged helix DNA-binding domain"/>
    <property type="match status" value="1"/>
</dbReference>
<keyword evidence="4" id="KW-0540">Nuclease</keyword>
<dbReference type="GO" id="GO:0003727">
    <property type="term" value="F:single-stranded RNA binding"/>
    <property type="evidence" value="ECO:0007669"/>
    <property type="project" value="TreeGrafter"/>
</dbReference>
<keyword evidence="7" id="KW-0378">Hydrolase</keyword>
<dbReference type="GO" id="GO:0006281">
    <property type="term" value="P:DNA repair"/>
    <property type="evidence" value="ECO:0007669"/>
    <property type="project" value="InterPro"/>
</dbReference>
<dbReference type="AlphaFoldDB" id="A0A429GKK5"/>
<proteinExistence type="predicted"/>
<dbReference type="InterPro" id="IPR036217">
    <property type="entry name" value="MethylDNA_cys_MeTrfase_DNAb"/>
</dbReference>
<dbReference type="InterPro" id="IPR036388">
    <property type="entry name" value="WH-like_DNA-bd_sf"/>
</dbReference>
<dbReference type="PANTHER" id="PTHR28511:SF1">
    <property type="entry name" value="ENDONUCLEASE V"/>
    <property type="match status" value="1"/>
</dbReference>
<keyword evidence="5" id="KW-0255">Endonuclease</keyword>
<accession>A0A429GKK5</accession>
<comment type="subcellular location">
    <subcellularLocation>
        <location evidence="2">Cytoplasm</location>
    </subcellularLocation>
</comment>
<dbReference type="GO" id="GO:0005737">
    <property type="term" value="C:cytoplasm"/>
    <property type="evidence" value="ECO:0007669"/>
    <property type="project" value="UniProtKB-SubCell"/>
</dbReference>
<feature type="domain" description="Methylated-DNA-[protein]-cysteine S-methyltransferase DNA binding" evidence="8">
    <location>
        <begin position="10"/>
        <end position="67"/>
    </location>
</feature>
<dbReference type="EMBL" id="RCOS01000096">
    <property type="protein sequence ID" value="RSN74354.1"/>
    <property type="molecule type" value="Genomic_DNA"/>
</dbReference>